<keyword evidence="2" id="KW-0472">Membrane</keyword>
<dbReference type="Proteomes" id="UP001183817">
    <property type="component" value="Unassembled WGS sequence"/>
</dbReference>
<feature type="domain" description="Phage shock protein PspC N-terminal" evidence="3">
    <location>
        <begin position="23"/>
        <end position="71"/>
    </location>
</feature>
<accession>A0ABU2BMF2</accession>
<reference evidence="4 5" key="1">
    <citation type="submission" date="2023-07" db="EMBL/GenBank/DDBJ databases">
        <title>Sequencing the genomes of 1000 actinobacteria strains.</title>
        <authorList>
            <person name="Klenk H.-P."/>
        </authorList>
    </citation>
    <scope>NUCLEOTIDE SEQUENCE [LARGE SCALE GENOMIC DNA]</scope>
    <source>
        <strain evidence="4 5">DSM 20167</strain>
    </source>
</reference>
<feature type="transmembrane region" description="Helical" evidence="2">
    <location>
        <begin position="90"/>
        <end position="109"/>
    </location>
</feature>
<dbReference type="Pfam" id="PF04024">
    <property type="entry name" value="PspC"/>
    <property type="match status" value="1"/>
</dbReference>
<evidence type="ECO:0000313" key="5">
    <source>
        <dbReference type="Proteomes" id="UP001183817"/>
    </source>
</evidence>
<dbReference type="EMBL" id="JAVDYI010000001">
    <property type="protein sequence ID" value="MDR7359808.1"/>
    <property type="molecule type" value="Genomic_DNA"/>
</dbReference>
<sequence length="464" mass="47159">MREASMEHGFFRWVRELGLQRGEDHWVGGVCAGVAQRFGISPVLVRGIMVALCFVAGLGLLVYGVGWALMPGTDGRIHVQEAIAGRWSSGMSGALLFFIAGAVSSPALFGWWDGGFWTLLVIVGIGFLVFSRRESFAGGTPQPGTPASSGPTDGRSAAGPGTEPGNVAQPGVSAEPGGADGSGASGASANDPTDPAGSAGGAPTTPLPGTMREYGPFTQEHTMKMPSPQAASPGPAGFGPPPPAPLPPHVPKVPKPPRHKALPGYAATIVLGLAVLLFALVTGLSHLGMLELPADAVAVGFAIALIVIALGLIGAALNQRTGGALVGFGIVALVLSLFWGGGSLRDSGPMNGFMGITTTEGNGTTNVFNSGELDLRSYSTITSDTTVKLDNVFSSMELTVPDNIPVVIDSQGAFGSLSINGSTAEIRDGSTVLNEGLGGPELRLDIDGAFSSIEINVAKAEVAP</sequence>
<feature type="compositionally biased region" description="Low complexity" evidence="1">
    <location>
        <begin position="226"/>
        <end position="235"/>
    </location>
</feature>
<keyword evidence="2" id="KW-1133">Transmembrane helix</keyword>
<keyword evidence="5" id="KW-1185">Reference proteome</keyword>
<proteinExistence type="predicted"/>
<evidence type="ECO:0000256" key="2">
    <source>
        <dbReference type="SAM" id="Phobius"/>
    </source>
</evidence>
<dbReference type="RefSeq" id="WP_310292409.1">
    <property type="nucleotide sequence ID" value="NZ_BAAAWO010000001.1"/>
</dbReference>
<feature type="transmembrane region" description="Helical" evidence="2">
    <location>
        <begin position="115"/>
        <end position="131"/>
    </location>
</feature>
<evidence type="ECO:0000256" key="1">
    <source>
        <dbReference type="SAM" id="MobiDB-lite"/>
    </source>
</evidence>
<organism evidence="4 5">
    <name type="scientific">Paeniglutamicibacter sulfureus</name>
    <dbReference type="NCBI Taxonomy" id="43666"/>
    <lineage>
        <taxon>Bacteria</taxon>
        <taxon>Bacillati</taxon>
        <taxon>Actinomycetota</taxon>
        <taxon>Actinomycetes</taxon>
        <taxon>Micrococcales</taxon>
        <taxon>Micrococcaceae</taxon>
        <taxon>Paeniglutamicibacter</taxon>
    </lineage>
</organism>
<evidence type="ECO:0000259" key="3">
    <source>
        <dbReference type="Pfam" id="PF04024"/>
    </source>
</evidence>
<feature type="transmembrane region" description="Helical" evidence="2">
    <location>
        <begin position="48"/>
        <end position="69"/>
    </location>
</feature>
<evidence type="ECO:0000313" key="4">
    <source>
        <dbReference type="EMBL" id="MDR7359808.1"/>
    </source>
</evidence>
<gene>
    <name evidence="4" type="ORF">J2S64_003499</name>
</gene>
<feature type="region of interest" description="Disordered" evidence="1">
    <location>
        <begin position="138"/>
        <end position="255"/>
    </location>
</feature>
<dbReference type="InterPro" id="IPR007168">
    <property type="entry name" value="Phageshock_PspC_N"/>
</dbReference>
<feature type="transmembrane region" description="Helical" evidence="2">
    <location>
        <begin position="262"/>
        <end position="284"/>
    </location>
</feature>
<feature type="transmembrane region" description="Helical" evidence="2">
    <location>
        <begin position="296"/>
        <end position="317"/>
    </location>
</feature>
<feature type="transmembrane region" description="Helical" evidence="2">
    <location>
        <begin position="324"/>
        <end position="342"/>
    </location>
</feature>
<feature type="compositionally biased region" description="Pro residues" evidence="1">
    <location>
        <begin position="238"/>
        <end position="254"/>
    </location>
</feature>
<name>A0ABU2BMF2_9MICC</name>
<keyword evidence="2" id="KW-0812">Transmembrane</keyword>
<protein>
    <submittedName>
        <fullName evidence="4">Phage shock protein PspC (Stress-responsive transcriptional regulator)</fullName>
    </submittedName>
</protein>
<comment type="caution">
    <text evidence="4">The sequence shown here is derived from an EMBL/GenBank/DDBJ whole genome shotgun (WGS) entry which is preliminary data.</text>
</comment>